<proteinExistence type="inferred from homology"/>
<dbReference type="Gene3D" id="2.40.50.140">
    <property type="entry name" value="Nucleic acid-binding proteins"/>
    <property type="match status" value="1"/>
</dbReference>
<organism evidence="4">
    <name type="scientific">Cyclophora tenuis</name>
    <name type="common">Marine diatom</name>
    <dbReference type="NCBI Taxonomy" id="216820"/>
    <lineage>
        <taxon>Eukaryota</taxon>
        <taxon>Sar</taxon>
        <taxon>Stramenopiles</taxon>
        <taxon>Ochrophyta</taxon>
        <taxon>Bacillariophyta</taxon>
        <taxon>Fragilariophyceae</taxon>
        <taxon>Fragilariophycidae</taxon>
        <taxon>Cyclophorales</taxon>
        <taxon>Cyclophoraceae</taxon>
        <taxon>Cyclophora</taxon>
    </lineage>
</organism>
<feature type="compositionally biased region" description="Acidic residues" evidence="3">
    <location>
        <begin position="228"/>
        <end position="237"/>
    </location>
</feature>
<evidence type="ECO:0000256" key="2">
    <source>
        <dbReference type="PROSITE-ProRule" id="PRU00252"/>
    </source>
</evidence>
<reference evidence="4" key="1">
    <citation type="submission" date="2021-01" db="EMBL/GenBank/DDBJ databases">
        <authorList>
            <person name="Corre E."/>
            <person name="Pelletier E."/>
            <person name="Niang G."/>
            <person name="Scheremetjew M."/>
            <person name="Finn R."/>
            <person name="Kale V."/>
            <person name="Holt S."/>
            <person name="Cochrane G."/>
            <person name="Meng A."/>
            <person name="Brown T."/>
            <person name="Cohen L."/>
        </authorList>
    </citation>
    <scope>NUCLEOTIDE SEQUENCE</scope>
    <source>
        <strain evidence="4">ECT3854</strain>
    </source>
</reference>
<dbReference type="InterPro" id="IPR012340">
    <property type="entry name" value="NA-bd_OB-fold"/>
</dbReference>
<feature type="compositionally biased region" description="Polar residues" evidence="3">
    <location>
        <begin position="37"/>
        <end position="49"/>
    </location>
</feature>
<dbReference type="InterPro" id="IPR000424">
    <property type="entry name" value="Primosome_PriB/ssb"/>
</dbReference>
<dbReference type="SUPFAM" id="SSF50249">
    <property type="entry name" value="Nucleic acid-binding proteins"/>
    <property type="match status" value="1"/>
</dbReference>
<keyword evidence="1 2" id="KW-0238">DNA-binding</keyword>
<evidence type="ECO:0000256" key="1">
    <source>
        <dbReference type="ARBA" id="ARBA00023125"/>
    </source>
</evidence>
<dbReference type="NCBIfam" id="TIGR00621">
    <property type="entry name" value="ssb"/>
    <property type="match status" value="1"/>
</dbReference>
<name>A0A7S1DC37_CYCTE</name>
<feature type="compositionally biased region" description="Polar residues" evidence="3">
    <location>
        <begin position="65"/>
        <end position="76"/>
    </location>
</feature>
<feature type="region of interest" description="Disordered" evidence="3">
    <location>
        <begin position="37"/>
        <end position="76"/>
    </location>
</feature>
<feature type="compositionally biased region" description="Acidic residues" evidence="3">
    <location>
        <begin position="53"/>
        <end position="64"/>
    </location>
</feature>
<dbReference type="CDD" id="cd04496">
    <property type="entry name" value="SSB_OBF"/>
    <property type="match status" value="1"/>
</dbReference>
<dbReference type="PROSITE" id="PS50935">
    <property type="entry name" value="SSB"/>
    <property type="match status" value="1"/>
</dbReference>
<gene>
    <name evidence="4" type="ORF">CTEN0397_LOCUS15597</name>
</gene>
<dbReference type="PANTHER" id="PTHR10302:SF0">
    <property type="entry name" value="SINGLE-STRANDED DNA-BINDING PROTEIN, MITOCHONDRIAL"/>
    <property type="match status" value="1"/>
</dbReference>
<protein>
    <recommendedName>
        <fullName evidence="5">Single-stranded DNA-binding protein</fullName>
    </recommendedName>
</protein>
<accession>A0A7S1DC37</accession>
<feature type="region of interest" description="Disordered" evidence="3">
    <location>
        <begin position="226"/>
        <end position="251"/>
    </location>
</feature>
<dbReference type="EMBL" id="HBFW01024275">
    <property type="protein sequence ID" value="CAD8944454.1"/>
    <property type="molecule type" value="Transcribed_RNA"/>
</dbReference>
<evidence type="ECO:0000256" key="3">
    <source>
        <dbReference type="SAM" id="MobiDB-lite"/>
    </source>
</evidence>
<evidence type="ECO:0000313" key="4">
    <source>
        <dbReference type="EMBL" id="CAD8944454.1"/>
    </source>
</evidence>
<dbReference type="GO" id="GO:0003697">
    <property type="term" value="F:single-stranded DNA binding"/>
    <property type="evidence" value="ECO:0007669"/>
    <property type="project" value="InterPro"/>
</dbReference>
<dbReference type="GO" id="GO:0006260">
    <property type="term" value="P:DNA replication"/>
    <property type="evidence" value="ECO:0007669"/>
    <property type="project" value="InterPro"/>
</dbReference>
<dbReference type="AlphaFoldDB" id="A0A7S1DC37"/>
<evidence type="ECO:0008006" key="5">
    <source>
        <dbReference type="Google" id="ProtNLM"/>
    </source>
</evidence>
<dbReference type="Pfam" id="PF00436">
    <property type="entry name" value="SSB"/>
    <property type="match status" value="1"/>
</dbReference>
<sequence>MVSSTRYIALLLCLPERIHSFSPFLPRSISNAGLTSPVGSSTFHSTPTSGGDFFDEVEDQDELESTSNSEDYSSGKSIDELIREAGEWPSDIPTFNNVFMVGRVGNDPEPKYLDSGKVVLNLSLAVKRKYHRLERIAKEIKSGEEETDWYRLEIWGQTAEYAAKYVTKGARIGLSGSLRIDQWEDRTSGNMRARPKIVVQELDILETRAEAELRRSRRSLPFNYKTDIEDDDEDEDVAFGPKSAGTGGFFD</sequence>
<dbReference type="HAMAP" id="MF_00984">
    <property type="entry name" value="SSB"/>
    <property type="match status" value="1"/>
</dbReference>
<dbReference type="GO" id="GO:0009295">
    <property type="term" value="C:nucleoid"/>
    <property type="evidence" value="ECO:0007669"/>
    <property type="project" value="TreeGrafter"/>
</dbReference>
<dbReference type="InterPro" id="IPR011344">
    <property type="entry name" value="ssDNA-bd"/>
</dbReference>
<dbReference type="PANTHER" id="PTHR10302">
    <property type="entry name" value="SINGLE-STRANDED DNA-BINDING PROTEIN"/>
    <property type="match status" value="1"/>
</dbReference>